<dbReference type="Proteomes" id="UP000185639">
    <property type="component" value="Unassembled WGS sequence"/>
</dbReference>
<organism evidence="2 3">
    <name type="scientific">Thalassolituus maritimus</name>
    <dbReference type="NCBI Taxonomy" id="484498"/>
    <lineage>
        <taxon>Bacteria</taxon>
        <taxon>Pseudomonadati</taxon>
        <taxon>Pseudomonadota</taxon>
        <taxon>Gammaproteobacteria</taxon>
        <taxon>Oceanospirillales</taxon>
        <taxon>Oceanospirillaceae</taxon>
        <taxon>Thalassolituus</taxon>
    </lineage>
</organism>
<dbReference type="AlphaFoldDB" id="A0A1N7KPB3"/>
<evidence type="ECO:0000313" key="3">
    <source>
        <dbReference type="Proteomes" id="UP000185639"/>
    </source>
</evidence>
<feature type="signal peptide" evidence="1">
    <location>
        <begin position="1"/>
        <end position="18"/>
    </location>
</feature>
<keyword evidence="3" id="KW-1185">Reference proteome</keyword>
<protein>
    <recommendedName>
        <fullName evidence="4">Tetratricopeptide repeat-containing protein</fullName>
    </recommendedName>
</protein>
<reference evidence="3" key="1">
    <citation type="submission" date="2017-01" db="EMBL/GenBank/DDBJ databases">
        <authorList>
            <person name="Varghese N."/>
            <person name="Submissions S."/>
        </authorList>
    </citation>
    <scope>NUCLEOTIDE SEQUENCE [LARGE SCALE GENOMIC DNA]</scope>
    <source>
        <strain evidence="3">DSM 24913</strain>
    </source>
</reference>
<keyword evidence="1" id="KW-0732">Signal</keyword>
<accession>A0A1N7KPB3</accession>
<evidence type="ECO:0008006" key="4">
    <source>
        <dbReference type="Google" id="ProtNLM"/>
    </source>
</evidence>
<dbReference type="EMBL" id="FTOH01000003">
    <property type="protein sequence ID" value="SIS63462.1"/>
    <property type="molecule type" value="Genomic_DNA"/>
</dbReference>
<dbReference type="STRING" id="484498.SAMN05421686_10321"/>
<dbReference type="RefSeq" id="WP_076514578.1">
    <property type="nucleotide sequence ID" value="NZ_FTOH01000003.1"/>
</dbReference>
<evidence type="ECO:0000313" key="2">
    <source>
        <dbReference type="EMBL" id="SIS63462.1"/>
    </source>
</evidence>
<feature type="chain" id="PRO_5012456001" description="Tetratricopeptide repeat-containing protein" evidence="1">
    <location>
        <begin position="19"/>
        <end position="435"/>
    </location>
</feature>
<dbReference type="OrthoDB" id="5451354at2"/>
<sequence length="435" mass="49185">MRYVIFFITSLAAIVVRADATSPAATESDNCPADISFSDIYRNPDDLALNYCYLQQKIDEGDIKSAIPVVERILLLEPHQNRARIIYASLLYHSDMMVEARQEFEEVRSRPLPQSDEWLVLDYLRRIDEMDQRATQTLSLSITGHHDDNINNAPDDDTILFYGYEFEFPQKKVEEYGTEFNISYDLDYAWGEYRQHAAIASLQYTRDNYATQDTLDFSSWYGTLGNRFDFDGIKLTFAGNAQHQSLHGEGLLRSHGGSLSSSYAWNLKSLNLYVNTRLSTGVSTDNYIAPGSDASSGKRYYSKVSGSLTFDKVHNLYLALGYSTKEARSEASSYTNWSTSMSYRWTAAAGQSVAAYVSQSRTRYSGSSEFVTGDPSLVRHSKPLFASLALTLPVNLVENMDLTISGERQLNRADISNYEYRNTRWSASVTKLFSL</sequence>
<name>A0A1N7KPB3_9GAMM</name>
<gene>
    <name evidence="2" type="ORF">SAMN05421686_10321</name>
</gene>
<evidence type="ECO:0000256" key="1">
    <source>
        <dbReference type="SAM" id="SignalP"/>
    </source>
</evidence>
<proteinExistence type="predicted"/>